<feature type="transmembrane region" description="Helical" evidence="2">
    <location>
        <begin position="135"/>
        <end position="157"/>
    </location>
</feature>
<keyword evidence="3" id="KW-0732">Signal</keyword>
<dbReference type="Proteomes" id="UP000515129">
    <property type="component" value="Chromosome 2"/>
</dbReference>
<dbReference type="GeneID" id="113113564"/>
<feature type="signal peptide" evidence="3">
    <location>
        <begin position="1"/>
        <end position="24"/>
    </location>
</feature>
<feature type="region of interest" description="Disordered" evidence="1">
    <location>
        <begin position="208"/>
        <end position="244"/>
    </location>
</feature>
<feature type="compositionally biased region" description="Polar residues" evidence="1">
    <location>
        <begin position="212"/>
        <end position="238"/>
    </location>
</feature>
<dbReference type="PANTHER" id="PTHR21063:SF4">
    <property type="entry name" value="CD48 ANTIGEN-RELATED"/>
    <property type="match status" value="1"/>
</dbReference>
<evidence type="ECO:0000256" key="1">
    <source>
        <dbReference type="SAM" id="MobiDB-lite"/>
    </source>
</evidence>
<proteinExistence type="predicted"/>
<dbReference type="SUPFAM" id="SSF48726">
    <property type="entry name" value="Immunoglobulin"/>
    <property type="match status" value="1"/>
</dbReference>
<reference evidence="5" key="1">
    <citation type="submission" date="2025-08" db="UniProtKB">
        <authorList>
            <consortium name="RefSeq"/>
        </authorList>
    </citation>
    <scope>IDENTIFICATION</scope>
    <source>
        <strain evidence="5">Wakin</strain>
        <tissue evidence="5">Muscle</tissue>
    </source>
</reference>
<dbReference type="InterPro" id="IPR036179">
    <property type="entry name" value="Ig-like_dom_sf"/>
</dbReference>
<feature type="chain" id="PRO_5027658134" evidence="3">
    <location>
        <begin position="25"/>
        <end position="269"/>
    </location>
</feature>
<dbReference type="AlphaFoldDB" id="A0A6P6QR76"/>
<keyword evidence="4" id="KW-1185">Reference proteome</keyword>
<dbReference type="Gene3D" id="2.60.40.10">
    <property type="entry name" value="Immunoglobulins"/>
    <property type="match status" value="1"/>
</dbReference>
<gene>
    <name evidence="5" type="primary">LOC113113564</name>
</gene>
<name>A0A6P6QR76_CARAU</name>
<dbReference type="RefSeq" id="XP_026135626.1">
    <property type="nucleotide sequence ID" value="XM_026279841.1"/>
</dbReference>
<evidence type="ECO:0000256" key="3">
    <source>
        <dbReference type="SAM" id="SignalP"/>
    </source>
</evidence>
<protein>
    <submittedName>
        <fullName evidence="5">Uncharacterized protein LOC113113564 isoform X2</fullName>
    </submittedName>
</protein>
<organism evidence="4 5">
    <name type="scientific">Carassius auratus</name>
    <name type="common">Goldfish</name>
    <dbReference type="NCBI Taxonomy" id="7957"/>
    <lineage>
        <taxon>Eukaryota</taxon>
        <taxon>Metazoa</taxon>
        <taxon>Chordata</taxon>
        <taxon>Craniata</taxon>
        <taxon>Vertebrata</taxon>
        <taxon>Euteleostomi</taxon>
        <taxon>Actinopterygii</taxon>
        <taxon>Neopterygii</taxon>
        <taxon>Teleostei</taxon>
        <taxon>Ostariophysi</taxon>
        <taxon>Cypriniformes</taxon>
        <taxon>Cyprinidae</taxon>
        <taxon>Cyprininae</taxon>
        <taxon>Carassius</taxon>
    </lineage>
</organism>
<evidence type="ECO:0000313" key="5">
    <source>
        <dbReference type="RefSeq" id="XP_026135626.1"/>
    </source>
</evidence>
<dbReference type="PANTHER" id="PTHR21063">
    <property type="entry name" value="LFA-3"/>
    <property type="match status" value="1"/>
</dbReference>
<dbReference type="InterPro" id="IPR013783">
    <property type="entry name" value="Ig-like_fold"/>
</dbReference>
<keyword evidence="2" id="KW-0472">Membrane</keyword>
<accession>A0A6P6QR76</accession>
<evidence type="ECO:0000313" key="4">
    <source>
        <dbReference type="Proteomes" id="UP000515129"/>
    </source>
</evidence>
<evidence type="ECO:0000256" key="2">
    <source>
        <dbReference type="SAM" id="Phobius"/>
    </source>
</evidence>
<sequence>MAFGDLIMIFTAVLISNRASVCKAENAVSVQTGSSVQLDIQPDKLLPFNTLVWMNHESENIVTFIKKTIETEIINGAVFNESTFSLTLKNIQKTDSGLYTAKIFGSNNINVAKYRVSVIDENQQTTGDNNSYFPLHWLIVIVISASLLILVATTLIYSSYKKNDKGVPQNDSTIYAQVQPKSKVQRPLEMLEKSANPQTVYGFTQEHRHPHNTSQTMSSSEIPVETQKNNHPRTTYSTIGPPKTSLYTETDQTVYSVVCKSSNGKMPVY</sequence>
<keyword evidence="2" id="KW-0812">Transmembrane</keyword>
<keyword evidence="2" id="KW-1133">Transmembrane helix</keyword>